<evidence type="ECO:0000313" key="8">
    <source>
        <dbReference type="EMBL" id="MEE2527048.1"/>
    </source>
</evidence>
<dbReference type="InterPro" id="IPR027359">
    <property type="entry name" value="Volt_channel_dom_sf"/>
</dbReference>
<feature type="transmembrane region" description="Helical" evidence="6">
    <location>
        <begin position="86"/>
        <end position="109"/>
    </location>
</feature>
<keyword evidence="4 6" id="KW-0472">Membrane</keyword>
<proteinExistence type="predicted"/>
<sequence length="275" mass="31081">MSTQAVNSWRDQLVDFVEAPFFVNFITGLILLNAVTLGLDTYPVENEFLSRMAPVIDTVIVTVFVFELLLKMVAYGPRFFKGGWNWFDLIIVSISLFPDAGAFTVLRAMRILRVFRLFSVMPDMRKVVEALMKAIPGMGAILAVLALMFYVSAVMATKLFGATQPMFETLGASAFTLFQVMTLEGWAMEVARPTMEQYPFAWLFFLVFIVLTSFAVLNMFIAVIVDSLQSKHFDEEEERNAKMEAEAAADRDDMQAELKAIRDELKALRAELSNR</sequence>
<evidence type="ECO:0000256" key="2">
    <source>
        <dbReference type="ARBA" id="ARBA00022692"/>
    </source>
</evidence>
<dbReference type="Proteomes" id="UP001354971">
    <property type="component" value="Unassembled WGS sequence"/>
</dbReference>
<feature type="transmembrane region" description="Helical" evidence="6">
    <location>
        <begin position="54"/>
        <end position="74"/>
    </location>
</feature>
<accession>A0ABU7LT18</accession>
<protein>
    <submittedName>
        <fullName evidence="8">Ion transporter</fullName>
    </submittedName>
</protein>
<evidence type="ECO:0000256" key="6">
    <source>
        <dbReference type="SAM" id="Phobius"/>
    </source>
</evidence>
<feature type="coiled-coil region" evidence="5">
    <location>
        <begin position="233"/>
        <end position="275"/>
    </location>
</feature>
<gene>
    <name evidence="8" type="ORF">V0U79_11775</name>
</gene>
<evidence type="ECO:0000256" key="1">
    <source>
        <dbReference type="ARBA" id="ARBA00004141"/>
    </source>
</evidence>
<dbReference type="EMBL" id="JAZDRP010000008">
    <property type="protein sequence ID" value="MEE2527048.1"/>
    <property type="molecule type" value="Genomic_DNA"/>
</dbReference>
<dbReference type="SUPFAM" id="SSF81324">
    <property type="entry name" value="Voltage-gated potassium channels"/>
    <property type="match status" value="1"/>
</dbReference>
<keyword evidence="5" id="KW-0175">Coiled coil</keyword>
<keyword evidence="9" id="KW-1185">Reference proteome</keyword>
<name>A0ABU7LT18_9PROT</name>
<dbReference type="InterPro" id="IPR043203">
    <property type="entry name" value="VGCC_Ca_Na"/>
</dbReference>
<dbReference type="PANTHER" id="PTHR10037:SF62">
    <property type="entry name" value="SODIUM CHANNEL PROTEIN 60E"/>
    <property type="match status" value="1"/>
</dbReference>
<evidence type="ECO:0000256" key="5">
    <source>
        <dbReference type="SAM" id="Coils"/>
    </source>
</evidence>
<comment type="caution">
    <text evidence="8">The sequence shown here is derived from an EMBL/GenBank/DDBJ whole genome shotgun (WGS) entry which is preliminary data.</text>
</comment>
<feature type="domain" description="Ion transport" evidence="7">
    <location>
        <begin position="20"/>
        <end position="231"/>
    </location>
</feature>
<feature type="transmembrane region" description="Helical" evidence="6">
    <location>
        <begin position="170"/>
        <end position="188"/>
    </location>
</feature>
<keyword evidence="3 6" id="KW-1133">Transmembrane helix</keyword>
<evidence type="ECO:0000256" key="4">
    <source>
        <dbReference type="ARBA" id="ARBA00023136"/>
    </source>
</evidence>
<organism evidence="8 9">
    <name type="scientific">Hyphobacterium lacteum</name>
    <dbReference type="NCBI Taxonomy" id="3116575"/>
    <lineage>
        <taxon>Bacteria</taxon>
        <taxon>Pseudomonadati</taxon>
        <taxon>Pseudomonadota</taxon>
        <taxon>Alphaproteobacteria</taxon>
        <taxon>Maricaulales</taxon>
        <taxon>Maricaulaceae</taxon>
        <taxon>Hyphobacterium</taxon>
    </lineage>
</organism>
<reference evidence="8 9" key="1">
    <citation type="submission" date="2024-01" db="EMBL/GenBank/DDBJ databases">
        <title>Hyphobacterium bacterium isolated from marine sediment.</title>
        <authorList>
            <person name="Zhao S."/>
        </authorList>
    </citation>
    <scope>NUCLEOTIDE SEQUENCE [LARGE SCALE GENOMIC DNA]</scope>
    <source>
        <strain evidence="9">HN65</strain>
    </source>
</reference>
<comment type="subcellular location">
    <subcellularLocation>
        <location evidence="1">Membrane</location>
        <topology evidence="1">Multi-pass membrane protein</topology>
    </subcellularLocation>
</comment>
<dbReference type="Gene3D" id="1.10.287.70">
    <property type="match status" value="1"/>
</dbReference>
<dbReference type="PANTHER" id="PTHR10037">
    <property type="entry name" value="VOLTAGE-GATED CATION CHANNEL CALCIUM AND SODIUM"/>
    <property type="match status" value="1"/>
</dbReference>
<dbReference type="Gene3D" id="1.20.120.350">
    <property type="entry name" value="Voltage-gated potassium channels. Chain C"/>
    <property type="match status" value="1"/>
</dbReference>
<evidence type="ECO:0000313" key="9">
    <source>
        <dbReference type="Proteomes" id="UP001354971"/>
    </source>
</evidence>
<dbReference type="Pfam" id="PF00520">
    <property type="entry name" value="Ion_trans"/>
    <property type="match status" value="1"/>
</dbReference>
<keyword evidence="2 6" id="KW-0812">Transmembrane</keyword>
<evidence type="ECO:0000256" key="3">
    <source>
        <dbReference type="ARBA" id="ARBA00022989"/>
    </source>
</evidence>
<feature type="transmembrane region" description="Helical" evidence="6">
    <location>
        <begin position="200"/>
        <end position="225"/>
    </location>
</feature>
<evidence type="ECO:0000259" key="7">
    <source>
        <dbReference type="Pfam" id="PF00520"/>
    </source>
</evidence>
<feature type="transmembrane region" description="Helical" evidence="6">
    <location>
        <begin position="130"/>
        <end position="150"/>
    </location>
</feature>
<dbReference type="InterPro" id="IPR005821">
    <property type="entry name" value="Ion_trans_dom"/>
</dbReference>
<dbReference type="RefSeq" id="WP_330199712.1">
    <property type="nucleotide sequence ID" value="NZ_JAZDRP010000008.1"/>
</dbReference>
<feature type="transmembrane region" description="Helical" evidence="6">
    <location>
        <begin position="20"/>
        <end position="42"/>
    </location>
</feature>